<evidence type="ECO:0000259" key="4">
    <source>
        <dbReference type="Pfam" id="PF01494"/>
    </source>
</evidence>
<dbReference type="GO" id="GO:0016709">
    <property type="term" value="F:oxidoreductase activity, acting on paired donors, with incorporation or reduction of molecular oxygen, NAD(P)H as one donor, and incorporation of one atom of oxygen"/>
    <property type="evidence" value="ECO:0007669"/>
    <property type="project" value="UniProtKB-ARBA"/>
</dbReference>
<dbReference type="GO" id="GO:0071949">
    <property type="term" value="F:FAD binding"/>
    <property type="evidence" value="ECO:0007669"/>
    <property type="project" value="InterPro"/>
</dbReference>
<dbReference type="InterPro" id="IPR002938">
    <property type="entry name" value="FAD-bd"/>
</dbReference>
<evidence type="ECO:0000313" key="5">
    <source>
        <dbReference type="EMBL" id="GGS46718.1"/>
    </source>
</evidence>
<dbReference type="PANTHER" id="PTHR43004:SF19">
    <property type="entry name" value="BINDING MONOOXYGENASE, PUTATIVE (JCVI)-RELATED"/>
    <property type="match status" value="1"/>
</dbReference>
<accession>A0A918GP96</accession>
<evidence type="ECO:0000313" key="6">
    <source>
        <dbReference type="Proteomes" id="UP000660680"/>
    </source>
</evidence>
<dbReference type="SUPFAM" id="SSF51905">
    <property type="entry name" value="FAD/NAD(P)-binding domain"/>
    <property type="match status" value="1"/>
</dbReference>
<feature type="domain" description="FAD-binding" evidence="4">
    <location>
        <begin position="7"/>
        <end position="342"/>
    </location>
</feature>
<dbReference type="Gene3D" id="3.30.70.2450">
    <property type="match status" value="1"/>
</dbReference>
<keyword evidence="6" id="KW-1185">Reference proteome</keyword>
<organism evidence="5 6">
    <name type="scientific">Actinokineospora fastidiosa</name>
    <dbReference type="NCBI Taxonomy" id="1816"/>
    <lineage>
        <taxon>Bacteria</taxon>
        <taxon>Bacillati</taxon>
        <taxon>Actinomycetota</taxon>
        <taxon>Actinomycetes</taxon>
        <taxon>Pseudonocardiales</taxon>
        <taxon>Pseudonocardiaceae</taxon>
        <taxon>Actinokineospora</taxon>
    </lineage>
</organism>
<keyword evidence="3" id="KW-0274">FAD</keyword>
<name>A0A918GP96_9PSEU</name>
<reference evidence="5" key="1">
    <citation type="journal article" date="2014" name="Int. J. Syst. Evol. Microbiol.">
        <title>Complete genome sequence of Corynebacterium casei LMG S-19264T (=DSM 44701T), isolated from a smear-ripened cheese.</title>
        <authorList>
            <consortium name="US DOE Joint Genome Institute (JGI-PGF)"/>
            <person name="Walter F."/>
            <person name="Albersmeier A."/>
            <person name="Kalinowski J."/>
            <person name="Ruckert C."/>
        </authorList>
    </citation>
    <scope>NUCLEOTIDE SEQUENCE</scope>
    <source>
        <strain evidence="5">JCM 3276</strain>
    </source>
</reference>
<proteinExistence type="predicted"/>
<comment type="cofactor">
    <cofactor evidence="1">
        <name>FAD</name>
        <dbReference type="ChEBI" id="CHEBI:57692"/>
    </cofactor>
</comment>
<comment type="caution">
    <text evidence="5">The sequence shown here is derived from an EMBL/GenBank/DDBJ whole genome shotgun (WGS) entry which is preliminary data.</text>
</comment>
<dbReference type="Gene3D" id="3.50.50.60">
    <property type="entry name" value="FAD/NAD(P)-binding domain"/>
    <property type="match status" value="1"/>
</dbReference>
<protein>
    <recommendedName>
        <fullName evidence="4">FAD-binding domain-containing protein</fullName>
    </recommendedName>
</protein>
<evidence type="ECO:0000256" key="2">
    <source>
        <dbReference type="ARBA" id="ARBA00022630"/>
    </source>
</evidence>
<sequence length="537" mass="58061">MSLPGMVAVLVVGAGPVGLTVAHELARRGVAVRVVDRADGPATTSRATANHARTLEVYHQMGVLDDIVARGHRVGRFSVHRDGRRLLRLGTDYRRLPTRFPFTLQVEQVEVERVLRERLLALGVPVEWSTGLESLDQRGDRVLARLRLPDGTADEPVVPWLVGADGGRSTVRAQLGIRLVGESSRTWMVADAAIDGDIPRDSLHLLVTPEGTILLVPLPTPGRWRLVDMTGAEGRDALAEWFGRRISQALGAAVRVAEPTWASEFLVRQRMVDRMREGRCFLAGDAAHVHSPASGQGMCTGVQDGVNLAWKLADVIRGYAGEALLDTYDAERVEIGARLLRSTKTATTVLAPGADIPIPKPLLPVVITAVNTIGPLRRAVERKILRAMSGLALTYADSPLTEPADGRVRPGERVACAAETERRSEGWQALCAELTDPRWTLLAVPGPELVPALREVARRYAAAVSVRSVLDGGPDPLPDPDGRLRRDLGLGVGDYLLIRPDGYVAGRGALGDAERVDAALRRFHLLPVTDTGMELTA</sequence>
<dbReference type="PRINTS" id="PR00420">
    <property type="entry name" value="RNGMNOXGNASE"/>
</dbReference>
<dbReference type="Gene3D" id="3.40.30.120">
    <property type="match status" value="1"/>
</dbReference>
<dbReference type="Proteomes" id="UP000660680">
    <property type="component" value="Unassembled WGS sequence"/>
</dbReference>
<dbReference type="EMBL" id="BMRB01000004">
    <property type="protein sequence ID" value="GGS46718.1"/>
    <property type="molecule type" value="Genomic_DNA"/>
</dbReference>
<evidence type="ECO:0000256" key="1">
    <source>
        <dbReference type="ARBA" id="ARBA00001974"/>
    </source>
</evidence>
<dbReference type="InterPro" id="IPR050641">
    <property type="entry name" value="RIFMO-like"/>
</dbReference>
<dbReference type="PANTHER" id="PTHR43004">
    <property type="entry name" value="TRK SYSTEM POTASSIUM UPTAKE PROTEIN"/>
    <property type="match status" value="1"/>
</dbReference>
<keyword evidence="2" id="KW-0285">Flavoprotein</keyword>
<evidence type="ECO:0000256" key="3">
    <source>
        <dbReference type="ARBA" id="ARBA00022827"/>
    </source>
</evidence>
<gene>
    <name evidence="5" type="ORF">GCM10010171_47410</name>
</gene>
<dbReference type="Pfam" id="PF01494">
    <property type="entry name" value="FAD_binding_3"/>
    <property type="match status" value="1"/>
</dbReference>
<dbReference type="InterPro" id="IPR036188">
    <property type="entry name" value="FAD/NAD-bd_sf"/>
</dbReference>
<reference evidence="5" key="2">
    <citation type="submission" date="2020-09" db="EMBL/GenBank/DDBJ databases">
        <authorList>
            <person name="Sun Q."/>
            <person name="Ohkuma M."/>
        </authorList>
    </citation>
    <scope>NUCLEOTIDE SEQUENCE</scope>
    <source>
        <strain evidence="5">JCM 3276</strain>
    </source>
</reference>
<dbReference type="AlphaFoldDB" id="A0A918GP96"/>